<gene>
    <name evidence="1" type="ORF">RHMOL_Rhmol04G0195000</name>
</gene>
<evidence type="ECO:0000313" key="1">
    <source>
        <dbReference type="EMBL" id="KAI8559706.1"/>
    </source>
</evidence>
<organism evidence="1 2">
    <name type="scientific">Rhododendron molle</name>
    <name type="common">Chinese azalea</name>
    <name type="synonym">Azalea mollis</name>
    <dbReference type="NCBI Taxonomy" id="49168"/>
    <lineage>
        <taxon>Eukaryota</taxon>
        <taxon>Viridiplantae</taxon>
        <taxon>Streptophyta</taxon>
        <taxon>Embryophyta</taxon>
        <taxon>Tracheophyta</taxon>
        <taxon>Spermatophyta</taxon>
        <taxon>Magnoliopsida</taxon>
        <taxon>eudicotyledons</taxon>
        <taxon>Gunneridae</taxon>
        <taxon>Pentapetalae</taxon>
        <taxon>asterids</taxon>
        <taxon>Ericales</taxon>
        <taxon>Ericaceae</taxon>
        <taxon>Ericoideae</taxon>
        <taxon>Rhodoreae</taxon>
        <taxon>Rhododendron</taxon>
    </lineage>
</organism>
<keyword evidence="2" id="KW-1185">Reference proteome</keyword>
<name>A0ACC0P2D1_RHOML</name>
<accession>A0ACC0P2D1</accession>
<evidence type="ECO:0000313" key="2">
    <source>
        <dbReference type="Proteomes" id="UP001062846"/>
    </source>
</evidence>
<protein>
    <submittedName>
        <fullName evidence="1">Uncharacterized protein</fullName>
    </submittedName>
</protein>
<comment type="caution">
    <text evidence="1">The sequence shown here is derived from an EMBL/GenBank/DDBJ whole genome shotgun (WGS) entry which is preliminary data.</text>
</comment>
<proteinExistence type="predicted"/>
<reference evidence="1" key="1">
    <citation type="submission" date="2022-02" db="EMBL/GenBank/DDBJ databases">
        <title>Plant Genome Project.</title>
        <authorList>
            <person name="Zhang R.-G."/>
        </authorList>
    </citation>
    <scope>NUCLEOTIDE SEQUENCE</scope>
    <source>
        <strain evidence="1">AT1</strain>
    </source>
</reference>
<dbReference type="EMBL" id="CM046391">
    <property type="protein sequence ID" value="KAI8559706.1"/>
    <property type="molecule type" value="Genomic_DNA"/>
</dbReference>
<dbReference type="Proteomes" id="UP001062846">
    <property type="component" value="Chromosome 4"/>
</dbReference>
<sequence>MIGQGLMLLWEIDQEARRLILRPRTLAWVACFRDAELPGWRLYALKLIVKFLFHALCICLLHYHLLGPSSGHADSMLLDFAQQMGNRVGFASLVLAKTLIGLDTVKGNPTTQFSGSPLLLQVRLYEKLRVWDVPD</sequence>